<reference evidence="1" key="1">
    <citation type="submission" date="2005-08" db="EMBL/GenBank/DDBJ databases">
        <title>Complete sequence of Chlorobium chlorochromatii CaD3.</title>
        <authorList>
            <person name="Copeland A."/>
            <person name="Lucas S."/>
            <person name="Lapidus A."/>
            <person name="Barry K."/>
            <person name="Detter J.C."/>
            <person name="Glavina T."/>
            <person name="Hammon N."/>
            <person name="Israni S."/>
            <person name="Pitluck S."/>
            <person name="Bryant D."/>
            <person name="Schmutz J."/>
            <person name="Larimer F."/>
            <person name="Land M."/>
            <person name="Kyrpides N."/>
            <person name="Ivanova N."/>
            <person name="Richardson P."/>
        </authorList>
    </citation>
    <scope>NUCLEOTIDE SEQUENCE [LARGE SCALE GENOMIC DNA]</scope>
    <source>
        <strain evidence="1">CaD3</strain>
    </source>
</reference>
<organism evidence="1">
    <name type="scientific">Chlorobium chlorochromatii (strain CaD3)</name>
    <dbReference type="NCBI Taxonomy" id="340177"/>
    <lineage>
        <taxon>Bacteria</taxon>
        <taxon>Pseudomonadati</taxon>
        <taxon>Chlorobiota</taxon>
        <taxon>Chlorobiia</taxon>
        <taxon>Chlorobiales</taxon>
        <taxon>Chlorobiaceae</taxon>
        <taxon>Chlorobium/Pelodictyon group</taxon>
        <taxon>Chlorobium</taxon>
    </lineage>
</organism>
<proteinExistence type="predicted"/>
<gene>
    <name evidence="1" type="ordered locus">Cag_1353</name>
</gene>
<name>Q3AQW2_CHLCH</name>
<evidence type="ECO:0000313" key="1">
    <source>
        <dbReference type="EMBL" id="ABB28613.1"/>
    </source>
</evidence>
<accession>Q3AQW2</accession>
<dbReference type="KEGG" id="cch:Cag_1353"/>
<sequence length="101" mass="11882">MKSQITEQFQQIGLDDLKIHPELLTDILSNKQDLSLILEKRGDIIRYAYLRTYDSDSRKILEEAKAEYCLKKEDGYSREEAFQDFEDVQHDIATQLASRVR</sequence>
<dbReference type="AlphaFoldDB" id="Q3AQW2"/>
<dbReference type="STRING" id="340177.Cag_1353"/>
<dbReference type="EMBL" id="CP000108">
    <property type="protein sequence ID" value="ABB28613.1"/>
    <property type="molecule type" value="Genomic_DNA"/>
</dbReference>
<dbReference type="HOGENOM" id="CLU_2286459_0_0_10"/>
<protein>
    <submittedName>
        <fullName evidence="1">Uncharacterized protein</fullName>
    </submittedName>
</protein>